<feature type="compositionally biased region" description="Polar residues" evidence="2">
    <location>
        <begin position="188"/>
        <end position="198"/>
    </location>
</feature>
<accession>A0AAD8N447</accession>
<protein>
    <submittedName>
        <fullName evidence="3">Uncharacterized protein</fullName>
    </submittedName>
</protein>
<reference evidence="3" key="1">
    <citation type="submission" date="2023-02" db="EMBL/GenBank/DDBJ databases">
        <title>Genome of toxic invasive species Heracleum sosnowskyi carries increased number of genes despite the absence of recent whole-genome duplications.</title>
        <authorList>
            <person name="Schelkunov M."/>
            <person name="Shtratnikova V."/>
            <person name="Makarenko M."/>
            <person name="Klepikova A."/>
            <person name="Omelchenko D."/>
            <person name="Novikova G."/>
            <person name="Obukhova E."/>
            <person name="Bogdanov V."/>
            <person name="Penin A."/>
            <person name="Logacheva M."/>
        </authorList>
    </citation>
    <scope>NUCLEOTIDE SEQUENCE</scope>
    <source>
        <strain evidence="3">Hsosn_3</strain>
        <tissue evidence="3">Leaf</tissue>
    </source>
</reference>
<evidence type="ECO:0000256" key="2">
    <source>
        <dbReference type="SAM" id="MobiDB-lite"/>
    </source>
</evidence>
<evidence type="ECO:0000313" key="3">
    <source>
        <dbReference type="EMBL" id="KAK1400920.1"/>
    </source>
</evidence>
<proteinExistence type="predicted"/>
<feature type="coiled-coil region" evidence="1">
    <location>
        <begin position="12"/>
        <end position="90"/>
    </location>
</feature>
<sequence length="198" mass="22711">MEKEKIQASEKNSELHVEILNLKIRNEALLNENATRNIWIKELEQNLTSDKEEELNQALKELDLDHKILLANKDIELANLKEQFDLEANEKEYFASEVKSYILESQRLANENTKLLAQGMDQENVLNNKINVLMQEKQNLDAIIKQFTKSNALVGNMVYNSKVSSNKEGLGYDANKPPKREAHIPIPTRNTLPKSPTK</sequence>
<feature type="region of interest" description="Disordered" evidence="2">
    <location>
        <begin position="166"/>
        <end position="198"/>
    </location>
</feature>
<comment type="caution">
    <text evidence="3">The sequence shown here is derived from an EMBL/GenBank/DDBJ whole genome shotgun (WGS) entry which is preliminary data.</text>
</comment>
<organism evidence="3 4">
    <name type="scientific">Heracleum sosnowskyi</name>
    <dbReference type="NCBI Taxonomy" id="360622"/>
    <lineage>
        <taxon>Eukaryota</taxon>
        <taxon>Viridiplantae</taxon>
        <taxon>Streptophyta</taxon>
        <taxon>Embryophyta</taxon>
        <taxon>Tracheophyta</taxon>
        <taxon>Spermatophyta</taxon>
        <taxon>Magnoliopsida</taxon>
        <taxon>eudicotyledons</taxon>
        <taxon>Gunneridae</taxon>
        <taxon>Pentapetalae</taxon>
        <taxon>asterids</taxon>
        <taxon>campanulids</taxon>
        <taxon>Apiales</taxon>
        <taxon>Apiaceae</taxon>
        <taxon>Apioideae</taxon>
        <taxon>apioid superclade</taxon>
        <taxon>Tordylieae</taxon>
        <taxon>Tordyliinae</taxon>
        <taxon>Heracleum</taxon>
    </lineage>
</organism>
<keyword evidence="1" id="KW-0175">Coiled coil</keyword>
<evidence type="ECO:0000313" key="4">
    <source>
        <dbReference type="Proteomes" id="UP001237642"/>
    </source>
</evidence>
<keyword evidence="4" id="KW-1185">Reference proteome</keyword>
<dbReference type="EMBL" id="JAUIZM010000001">
    <property type="protein sequence ID" value="KAK1400920.1"/>
    <property type="molecule type" value="Genomic_DNA"/>
</dbReference>
<reference evidence="3" key="2">
    <citation type="submission" date="2023-05" db="EMBL/GenBank/DDBJ databases">
        <authorList>
            <person name="Schelkunov M.I."/>
        </authorList>
    </citation>
    <scope>NUCLEOTIDE SEQUENCE</scope>
    <source>
        <strain evidence="3">Hsosn_3</strain>
        <tissue evidence="3">Leaf</tissue>
    </source>
</reference>
<gene>
    <name evidence="3" type="ORF">POM88_000525</name>
</gene>
<name>A0AAD8N447_9APIA</name>
<evidence type="ECO:0000256" key="1">
    <source>
        <dbReference type="SAM" id="Coils"/>
    </source>
</evidence>
<dbReference type="Proteomes" id="UP001237642">
    <property type="component" value="Unassembled WGS sequence"/>
</dbReference>
<dbReference type="AlphaFoldDB" id="A0AAD8N447"/>